<organism evidence="3 4">
    <name type="scientific">Acidocella aquatica</name>
    <dbReference type="NCBI Taxonomy" id="1922313"/>
    <lineage>
        <taxon>Bacteria</taxon>
        <taxon>Pseudomonadati</taxon>
        <taxon>Pseudomonadota</taxon>
        <taxon>Alphaproteobacteria</taxon>
        <taxon>Acetobacterales</taxon>
        <taxon>Acidocellaceae</taxon>
        <taxon>Acidocella</taxon>
    </lineage>
</organism>
<feature type="domain" description="DUF2147" evidence="2">
    <location>
        <begin position="33"/>
        <end position="140"/>
    </location>
</feature>
<feature type="chain" id="PRO_5047167038" description="DUF2147 domain-containing protein" evidence="1">
    <location>
        <begin position="24"/>
        <end position="158"/>
    </location>
</feature>
<name>A0ABQ6A301_9PROT</name>
<keyword evidence="1" id="KW-0732">Signal</keyword>
<comment type="caution">
    <text evidence="3">The sequence shown here is derived from an EMBL/GenBank/DDBJ whole genome shotgun (WGS) entry which is preliminary data.</text>
</comment>
<dbReference type="PANTHER" id="PTHR36919">
    <property type="entry name" value="BLR1215 PROTEIN"/>
    <property type="match status" value="1"/>
</dbReference>
<accession>A0ABQ6A301</accession>
<dbReference type="Pfam" id="PF09917">
    <property type="entry name" value="DUF2147"/>
    <property type="match status" value="1"/>
</dbReference>
<dbReference type="EMBL" id="BSOS01000025">
    <property type="protein sequence ID" value="GLR66544.1"/>
    <property type="molecule type" value="Genomic_DNA"/>
</dbReference>
<dbReference type="Proteomes" id="UP001156641">
    <property type="component" value="Unassembled WGS sequence"/>
</dbReference>
<proteinExistence type="predicted"/>
<gene>
    <name evidence="3" type="ORF">GCM10010909_12240</name>
</gene>
<dbReference type="Gene3D" id="2.40.128.520">
    <property type="match status" value="1"/>
</dbReference>
<feature type="signal peptide" evidence="1">
    <location>
        <begin position="1"/>
        <end position="23"/>
    </location>
</feature>
<evidence type="ECO:0000259" key="2">
    <source>
        <dbReference type="Pfam" id="PF09917"/>
    </source>
</evidence>
<evidence type="ECO:0000313" key="4">
    <source>
        <dbReference type="Proteomes" id="UP001156641"/>
    </source>
</evidence>
<sequence>MLRFLRGLWLLATLLCGGTAALAASASPTPPIGNWLTADHSAVIQVGPCGGQLCGRIVGIALKHQTDPMPVDWRGQPQCGEAILQTALVLNNSGASAWVGTVLDPRNGNVYQASIALDMSHHLRMRGYLGLPIFGQTQTWLPYNGQIPVGCKLPRAPG</sequence>
<reference evidence="4" key="1">
    <citation type="journal article" date="2019" name="Int. J. Syst. Evol. Microbiol.">
        <title>The Global Catalogue of Microorganisms (GCM) 10K type strain sequencing project: providing services to taxonomists for standard genome sequencing and annotation.</title>
        <authorList>
            <consortium name="The Broad Institute Genomics Platform"/>
            <consortium name="The Broad Institute Genome Sequencing Center for Infectious Disease"/>
            <person name="Wu L."/>
            <person name="Ma J."/>
        </authorList>
    </citation>
    <scope>NUCLEOTIDE SEQUENCE [LARGE SCALE GENOMIC DNA]</scope>
    <source>
        <strain evidence="4">NBRC 112502</strain>
    </source>
</reference>
<evidence type="ECO:0000313" key="3">
    <source>
        <dbReference type="EMBL" id="GLR66544.1"/>
    </source>
</evidence>
<dbReference type="PANTHER" id="PTHR36919:SF3">
    <property type="entry name" value="BLL5882 PROTEIN"/>
    <property type="match status" value="1"/>
</dbReference>
<evidence type="ECO:0000256" key="1">
    <source>
        <dbReference type="SAM" id="SignalP"/>
    </source>
</evidence>
<keyword evidence="4" id="KW-1185">Reference proteome</keyword>
<protein>
    <recommendedName>
        <fullName evidence="2">DUF2147 domain-containing protein</fullName>
    </recommendedName>
</protein>
<dbReference type="InterPro" id="IPR019223">
    <property type="entry name" value="DUF2147"/>
</dbReference>